<dbReference type="AlphaFoldDB" id="A0A5M6CNK2"/>
<keyword evidence="3" id="KW-0418">Kinase</keyword>
<keyword evidence="3" id="KW-0808">Transferase</keyword>
<proteinExistence type="predicted"/>
<dbReference type="InterPro" id="IPR050640">
    <property type="entry name" value="Bact_2-comp_sensor_kinase"/>
</dbReference>
<keyword evidence="4" id="KW-1185">Reference proteome</keyword>
<dbReference type="EMBL" id="VWSG01000004">
    <property type="protein sequence ID" value="KAA5535552.1"/>
    <property type="molecule type" value="Genomic_DNA"/>
</dbReference>
<dbReference type="PANTHER" id="PTHR34220">
    <property type="entry name" value="SENSOR HISTIDINE KINASE YPDA"/>
    <property type="match status" value="1"/>
</dbReference>
<reference evidence="3 4" key="1">
    <citation type="submission" date="2019-09" db="EMBL/GenBank/DDBJ databases">
        <title>Genome sequence and assembly of Flavobacterium sp.</title>
        <authorList>
            <person name="Chhetri G."/>
        </authorList>
    </citation>
    <scope>NUCLEOTIDE SEQUENCE [LARGE SCALE GENOMIC DNA]</scope>
    <source>
        <strain evidence="3 4">SNL9</strain>
    </source>
</reference>
<dbReference type="GO" id="GO:0016020">
    <property type="term" value="C:membrane"/>
    <property type="evidence" value="ECO:0007669"/>
    <property type="project" value="InterPro"/>
</dbReference>
<feature type="transmembrane region" description="Helical" evidence="1">
    <location>
        <begin position="35"/>
        <end position="53"/>
    </location>
</feature>
<feature type="transmembrane region" description="Helical" evidence="1">
    <location>
        <begin position="100"/>
        <end position="121"/>
    </location>
</feature>
<evidence type="ECO:0000313" key="3">
    <source>
        <dbReference type="EMBL" id="KAA5535552.1"/>
    </source>
</evidence>
<feature type="domain" description="Signal transduction histidine kinase internal region" evidence="2">
    <location>
        <begin position="177"/>
        <end position="254"/>
    </location>
</feature>
<keyword evidence="1" id="KW-1133">Transmembrane helix</keyword>
<accession>A0A5M6CNK2</accession>
<comment type="caution">
    <text evidence="3">The sequence shown here is derived from an EMBL/GenBank/DDBJ whole genome shotgun (WGS) entry which is preliminary data.</text>
</comment>
<dbReference type="RefSeq" id="WP_150011692.1">
    <property type="nucleotide sequence ID" value="NZ_VWSG01000004.1"/>
</dbReference>
<dbReference type="Pfam" id="PF06580">
    <property type="entry name" value="His_kinase"/>
    <property type="match status" value="1"/>
</dbReference>
<dbReference type="PANTHER" id="PTHR34220:SF7">
    <property type="entry name" value="SENSOR HISTIDINE KINASE YPDA"/>
    <property type="match status" value="1"/>
</dbReference>
<dbReference type="Proteomes" id="UP000325141">
    <property type="component" value="Unassembled WGS sequence"/>
</dbReference>
<evidence type="ECO:0000256" key="1">
    <source>
        <dbReference type="SAM" id="Phobius"/>
    </source>
</evidence>
<protein>
    <submittedName>
        <fullName evidence="3">Histidine kinase</fullName>
    </submittedName>
</protein>
<dbReference type="GO" id="GO:0000155">
    <property type="term" value="F:phosphorelay sensor kinase activity"/>
    <property type="evidence" value="ECO:0007669"/>
    <property type="project" value="InterPro"/>
</dbReference>
<dbReference type="InterPro" id="IPR010559">
    <property type="entry name" value="Sig_transdc_His_kin_internal"/>
</dbReference>
<feature type="transmembrane region" description="Helical" evidence="1">
    <location>
        <begin position="133"/>
        <end position="154"/>
    </location>
</feature>
<name>A0A5M6CNK2_9FLAO</name>
<gene>
    <name evidence="3" type="ORF">F0460_07160</name>
</gene>
<evidence type="ECO:0000313" key="4">
    <source>
        <dbReference type="Proteomes" id="UP000325141"/>
    </source>
</evidence>
<sequence>MLLIINILFLLIALRLLFQKKILNGLMNRKWTNLVNIQHVIFCIVYISAISYIEISTQQTLLYGILNIVFIVSINAVLYYVCYSRLVPAFYETNKYSEYILYALLLFIFSVLLRILIDPLISAETSVNPADGLSLINIYASQSIVLLVASFLGISKHKFLIESDYKNLEFEKTETDLTLIKSRINPHFLLNTLNNIYAGSYRENSASADAILNLSQLLQYVIYETGKKRISLSKEFEMITALAGLYQLKFKDKLQIKFHWQSDEFLDQFEIPPSIYFTLFENALKHSEIGTEKDSFIDVSFEIIDNEMVFSVTNSVSTKNKTGNEYGYKGMGMKDLEKVLIIEFPKKHVLTQKELNKTYFSVLKIKI</sequence>
<keyword evidence="1" id="KW-0472">Membrane</keyword>
<organism evidence="3 4">
    <name type="scientific">Paenimyroides baculatum</name>
    <dbReference type="NCBI Taxonomy" id="2608000"/>
    <lineage>
        <taxon>Bacteria</taxon>
        <taxon>Pseudomonadati</taxon>
        <taxon>Bacteroidota</taxon>
        <taxon>Flavobacteriia</taxon>
        <taxon>Flavobacteriales</taxon>
        <taxon>Flavobacteriaceae</taxon>
        <taxon>Paenimyroides</taxon>
    </lineage>
</organism>
<evidence type="ECO:0000259" key="2">
    <source>
        <dbReference type="Pfam" id="PF06580"/>
    </source>
</evidence>
<keyword evidence="1" id="KW-0812">Transmembrane</keyword>
<feature type="transmembrane region" description="Helical" evidence="1">
    <location>
        <begin position="60"/>
        <end position="80"/>
    </location>
</feature>